<dbReference type="InParanoid" id="A0A0C3FUY9"/>
<dbReference type="PANTHER" id="PTHR45694">
    <property type="entry name" value="GLUTAREDOXIN 2"/>
    <property type="match status" value="1"/>
</dbReference>
<protein>
    <submittedName>
        <fullName evidence="2">Uncharacterized protein</fullName>
    </submittedName>
</protein>
<dbReference type="GO" id="GO:0005801">
    <property type="term" value="C:cis-Golgi network"/>
    <property type="evidence" value="ECO:0007669"/>
    <property type="project" value="TreeGrafter"/>
</dbReference>
<dbReference type="InterPro" id="IPR036249">
    <property type="entry name" value="Thioredoxin-like_sf"/>
</dbReference>
<sequence>MSNALSLPAITYPLLAIGKSRKPKLHRTTILALFCLIAISTYIIFIARPPLAHAPITLRADPSSNGKRIPADELPRLRPYRFPPSQHRKTQTIVSPERPQIQLDQSQELAAVTSFLASLPQNAIPSFVDPSRPIDPQLVLDFDTRSTRAADEMQAIVEDVWTQNPVVLFSKLRSPRSRELKTMIADLNLSPPPTIFDVDQREDANVLTRLLFRLTSSADLPILLVGGKYVGTPSQIKEFHQNYNLHRVITDAGAIIDGAPPTKKGRK</sequence>
<feature type="transmembrane region" description="Helical" evidence="1">
    <location>
        <begin position="29"/>
        <end position="47"/>
    </location>
</feature>
<keyword evidence="1" id="KW-0472">Membrane</keyword>
<reference evidence="2 3" key="1">
    <citation type="submission" date="2014-04" db="EMBL/GenBank/DDBJ databases">
        <authorList>
            <consortium name="DOE Joint Genome Institute"/>
            <person name="Kuo A."/>
            <person name="Tarkka M."/>
            <person name="Buscot F."/>
            <person name="Kohler A."/>
            <person name="Nagy L.G."/>
            <person name="Floudas D."/>
            <person name="Copeland A."/>
            <person name="Barry K.W."/>
            <person name="Cichocki N."/>
            <person name="Veneault-Fourrey C."/>
            <person name="LaButti K."/>
            <person name="Lindquist E.A."/>
            <person name="Lipzen A."/>
            <person name="Lundell T."/>
            <person name="Morin E."/>
            <person name="Murat C."/>
            <person name="Sun H."/>
            <person name="Tunlid A."/>
            <person name="Henrissat B."/>
            <person name="Grigoriev I.V."/>
            <person name="Hibbett D.S."/>
            <person name="Martin F."/>
            <person name="Nordberg H.P."/>
            <person name="Cantor M.N."/>
            <person name="Hua S.X."/>
        </authorList>
    </citation>
    <scope>NUCLEOTIDE SEQUENCE [LARGE SCALE GENOMIC DNA]</scope>
    <source>
        <strain evidence="2 3">F 1598</strain>
    </source>
</reference>
<keyword evidence="1" id="KW-1133">Transmembrane helix</keyword>
<evidence type="ECO:0000256" key="1">
    <source>
        <dbReference type="SAM" id="Phobius"/>
    </source>
</evidence>
<gene>
    <name evidence="2" type="ORF">PILCRDRAFT_88135</name>
</gene>
<dbReference type="STRING" id="765440.A0A0C3FUY9"/>
<dbReference type="Proteomes" id="UP000054166">
    <property type="component" value="Unassembled WGS sequence"/>
</dbReference>
<reference evidence="3" key="2">
    <citation type="submission" date="2015-01" db="EMBL/GenBank/DDBJ databases">
        <title>Evolutionary Origins and Diversification of the Mycorrhizal Mutualists.</title>
        <authorList>
            <consortium name="DOE Joint Genome Institute"/>
            <consortium name="Mycorrhizal Genomics Consortium"/>
            <person name="Kohler A."/>
            <person name="Kuo A."/>
            <person name="Nagy L.G."/>
            <person name="Floudas D."/>
            <person name="Copeland A."/>
            <person name="Barry K.W."/>
            <person name="Cichocki N."/>
            <person name="Veneault-Fourrey C."/>
            <person name="LaButti K."/>
            <person name="Lindquist E.A."/>
            <person name="Lipzen A."/>
            <person name="Lundell T."/>
            <person name="Morin E."/>
            <person name="Murat C."/>
            <person name="Riley R."/>
            <person name="Ohm R."/>
            <person name="Sun H."/>
            <person name="Tunlid A."/>
            <person name="Henrissat B."/>
            <person name="Grigoriev I.V."/>
            <person name="Hibbett D.S."/>
            <person name="Martin F."/>
        </authorList>
    </citation>
    <scope>NUCLEOTIDE SEQUENCE [LARGE SCALE GENOMIC DNA]</scope>
    <source>
        <strain evidence="3">F 1598</strain>
    </source>
</reference>
<organism evidence="2 3">
    <name type="scientific">Piloderma croceum (strain F 1598)</name>
    <dbReference type="NCBI Taxonomy" id="765440"/>
    <lineage>
        <taxon>Eukaryota</taxon>
        <taxon>Fungi</taxon>
        <taxon>Dikarya</taxon>
        <taxon>Basidiomycota</taxon>
        <taxon>Agaricomycotina</taxon>
        <taxon>Agaricomycetes</taxon>
        <taxon>Agaricomycetidae</taxon>
        <taxon>Atheliales</taxon>
        <taxon>Atheliaceae</taxon>
        <taxon>Piloderma</taxon>
    </lineage>
</organism>
<dbReference type="SUPFAM" id="SSF52833">
    <property type="entry name" value="Thioredoxin-like"/>
    <property type="match status" value="1"/>
</dbReference>
<keyword evidence="1" id="KW-0812">Transmembrane</keyword>
<evidence type="ECO:0000313" key="2">
    <source>
        <dbReference type="EMBL" id="KIM83259.1"/>
    </source>
</evidence>
<keyword evidence="3" id="KW-1185">Reference proteome</keyword>
<dbReference type="GO" id="GO:0005796">
    <property type="term" value="C:Golgi lumen"/>
    <property type="evidence" value="ECO:0007669"/>
    <property type="project" value="TreeGrafter"/>
</dbReference>
<dbReference type="EMBL" id="KN832991">
    <property type="protein sequence ID" value="KIM83259.1"/>
    <property type="molecule type" value="Genomic_DNA"/>
</dbReference>
<dbReference type="GO" id="GO:0034599">
    <property type="term" value="P:cellular response to oxidative stress"/>
    <property type="evidence" value="ECO:0007669"/>
    <property type="project" value="TreeGrafter"/>
</dbReference>
<dbReference type="Gene3D" id="3.40.30.10">
    <property type="entry name" value="Glutaredoxin"/>
    <property type="match status" value="1"/>
</dbReference>
<evidence type="ECO:0000313" key="3">
    <source>
        <dbReference type="Proteomes" id="UP000054166"/>
    </source>
</evidence>
<accession>A0A0C3FUY9</accession>
<dbReference type="HOGENOM" id="CLU_064337_0_0_1"/>
<dbReference type="PANTHER" id="PTHR45694:SF5">
    <property type="entry name" value="GLUTAREDOXIN 2"/>
    <property type="match status" value="1"/>
</dbReference>
<dbReference type="PROSITE" id="PS51354">
    <property type="entry name" value="GLUTAREDOXIN_2"/>
    <property type="match status" value="1"/>
</dbReference>
<dbReference type="AlphaFoldDB" id="A0A0C3FUY9"/>
<dbReference type="GO" id="GO:0000324">
    <property type="term" value="C:fungal-type vacuole"/>
    <property type="evidence" value="ECO:0007669"/>
    <property type="project" value="TreeGrafter"/>
</dbReference>
<dbReference type="OrthoDB" id="423313at2759"/>
<proteinExistence type="predicted"/>
<dbReference type="GO" id="GO:0015038">
    <property type="term" value="F:glutathione disulfide oxidoreductase activity"/>
    <property type="evidence" value="ECO:0007669"/>
    <property type="project" value="TreeGrafter"/>
</dbReference>
<name>A0A0C3FUY9_PILCF</name>